<evidence type="ECO:0000313" key="4">
    <source>
        <dbReference type="Proteomes" id="UP000324748"/>
    </source>
</evidence>
<comment type="caution">
    <text evidence="3">The sequence shown here is derived from an EMBL/GenBank/DDBJ whole genome shotgun (WGS) entry which is preliminary data.</text>
</comment>
<dbReference type="AlphaFoldDB" id="A0A5B0QYJ0"/>
<dbReference type="SUPFAM" id="SSF111331">
    <property type="entry name" value="NAD kinase/diacylglycerol kinase-like"/>
    <property type="match status" value="1"/>
</dbReference>
<dbReference type="OrthoDB" id="3853857at2759"/>
<keyword evidence="4" id="KW-1185">Reference proteome</keyword>
<dbReference type="PANTHER" id="PTHR12358">
    <property type="entry name" value="SPHINGOSINE KINASE"/>
    <property type="match status" value="1"/>
</dbReference>
<dbReference type="InterPro" id="IPR055916">
    <property type="entry name" value="DUF7493"/>
</dbReference>
<dbReference type="GO" id="GO:0046512">
    <property type="term" value="P:sphingosine biosynthetic process"/>
    <property type="evidence" value="ECO:0007669"/>
    <property type="project" value="TreeGrafter"/>
</dbReference>
<gene>
    <name evidence="3" type="primary">LCB4_3</name>
    <name evidence="3" type="ORF">PGT21_032623</name>
</gene>
<evidence type="ECO:0000256" key="1">
    <source>
        <dbReference type="SAM" id="MobiDB-lite"/>
    </source>
</evidence>
<dbReference type="GO" id="GO:0001727">
    <property type="term" value="F:lipid kinase activity"/>
    <property type="evidence" value="ECO:0007669"/>
    <property type="project" value="UniProtKB-ARBA"/>
</dbReference>
<keyword evidence="3" id="KW-0808">Transferase</keyword>
<accession>A0A5B0QYJ0</accession>
<dbReference type="InterPro" id="IPR001206">
    <property type="entry name" value="Diacylglycerol_kinase_cat_dom"/>
</dbReference>
<dbReference type="GO" id="GO:0016020">
    <property type="term" value="C:membrane"/>
    <property type="evidence" value="ECO:0007669"/>
    <property type="project" value="TreeGrafter"/>
</dbReference>
<dbReference type="SMART" id="SM00046">
    <property type="entry name" value="DAGKc"/>
    <property type="match status" value="1"/>
</dbReference>
<evidence type="ECO:0000313" key="3">
    <source>
        <dbReference type="EMBL" id="KAA1118159.1"/>
    </source>
</evidence>
<dbReference type="InterPro" id="IPR017438">
    <property type="entry name" value="ATP-NAD_kinase_N"/>
</dbReference>
<proteinExistence type="predicted"/>
<dbReference type="Gene3D" id="2.60.200.40">
    <property type="match status" value="1"/>
</dbReference>
<dbReference type="Proteomes" id="UP000324748">
    <property type="component" value="Unassembled WGS sequence"/>
</dbReference>
<dbReference type="Gene3D" id="3.40.50.10330">
    <property type="entry name" value="Probable inorganic polyphosphate/atp-NAD kinase, domain 1"/>
    <property type="match status" value="1"/>
</dbReference>
<feature type="region of interest" description="Disordered" evidence="1">
    <location>
        <begin position="1"/>
        <end position="21"/>
    </location>
</feature>
<dbReference type="GO" id="GO:0016773">
    <property type="term" value="F:phosphotransferase activity, alcohol group as acceptor"/>
    <property type="evidence" value="ECO:0007669"/>
    <property type="project" value="UniProtKB-ARBA"/>
</dbReference>
<dbReference type="Pfam" id="PF00781">
    <property type="entry name" value="DAGK_cat"/>
    <property type="match status" value="1"/>
</dbReference>
<dbReference type="InterPro" id="IPR016064">
    <property type="entry name" value="NAD/diacylglycerol_kinase_sf"/>
</dbReference>
<organism evidence="3 4">
    <name type="scientific">Puccinia graminis f. sp. tritici</name>
    <dbReference type="NCBI Taxonomy" id="56615"/>
    <lineage>
        <taxon>Eukaryota</taxon>
        <taxon>Fungi</taxon>
        <taxon>Dikarya</taxon>
        <taxon>Basidiomycota</taxon>
        <taxon>Pucciniomycotina</taxon>
        <taxon>Pucciniomycetes</taxon>
        <taxon>Pucciniales</taxon>
        <taxon>Pucciniaceae</taxon>
        <taxon>Puccinia</taxon>
    </lineage>
</organism>
<dbReference type="PANTHER" id="PTHR12358:SF31">
    <property type="entry name" value="ACYLGLYCEROL KINASE, MITOCHONDRIAL"/>
    <property type="match status" value="1"/>
</dbReference>
<feature type="region of interest" description="Disordered" evidence="1">
    <location>
        <begin position="387"/>
        <end position="410"/>
    </location>
</feature>
<sequence>MAQAQQSDSAPSPSSTANSLSQQLTQQTLLLSSLVGASGGYQRVSLLQSDRSLSLLFSHPKGRTSCLPFRASRKNPENKIEIEYRNILNCQLNQQEQENYELKLSYLKSSQDQNLKLKTLTLIGRIENESDTSSDTQKLTQNWVENLLLRSYEFKGVPRSRRVLIVINPTSGSQKSVKIWTSVVEPILKASTANYEVIFTTHAGHAGELGEKLDLDSVDVVSCVSGDGLVHEILNGLGRRESDFGTAMEKLALTSIPCGSGNALSTNHLGPKHAKNVQLATLNILKGTPIRLDLCSSTQLSDEVQEGQKEPESIRKLSLLSTSYGIMAELDVGTEHLRRLGPIRFVLGYLWGAIRNRQRKIRLDVQLVEKDKTEIERNFRLLRETIKQESSDPNRTPTLPDHHQPAVEADSSGLPRLKYGDIRTKIDGSEDSNSTCPWTTIETDIVSFYAGILPFMSRELLLFPAKIPGRDGTIDITLQHSDSVWKSLACLIGAETGGLFKNPNCEFMKVKAFRLTFDSDEKNRSYVVLDGENLPYQSIQVEIHERAFQSLTLNSECPYFGSIGVADQIL</sequence>
<dbReference type="EMBL" id="VSWC01000002">
    <property type="protein sequence ID" value="KAA1118159.1"/>
    <property type="molecule type" value="Genomic_DNA"/>
</dbReference>
<protein>
    <submittedName>
        <fullName evidence="3">Sphinganine kinase lcb4</fullName>
    </submittedName>
</protein>
<dbReference type="InterPro" id="IPR050187">
    <property type="entry name" value="Lipid_Phosphate_FormReg"/>
</dbReference>
<reference evidence="3 4" key="1">
    <citation type="submission" date="2019-05" db="EMBL/GenBank/DDBJ databases">
        <title>Emergence of the Ug99 lineage of the wheat stem rust pathogen through somatic hybridization.</title>
        <authorList>
            <person name="Li F."/>
            <person name="Upadhyaya N.M."/>
            <person name="Sperschneider J."/>
            <person name="Matny O."/>
            <person name="Nguyen-Phuc H."/>
            <person name="Mago R."/>
            <person name="Raley C."/>
            <person name="Miller M.E."/>
            <person name="Silverstein K.A.T."/>
            <person name="Henningsen E."/>
            <person name="Hirsch C.D."/>
            <person name="Visser B."/>
            <person name="Pretorius Z.A."/>
            <person name="Steffenson B.J."/>
            <person name="Schwessinger B."/>
            <person name="Dodds P.N."/>
            <person name="Figueroa M."/>
        </authorList>
    </citation>
    <scope>NUCLEOTIDE SEQUENCE [LARGE SCALE GENOMIC DNA]</scope>
    <source>
        <strain evidence="3">21-0</strain>
    </source>
</reference>
<name>A0A5B0QYJ0_PUCGR</name>
<keyword evidence="3" id="KW-0418">Kinase</keyword>
<dbReference type="Pfam" id="PF24321">
    <property type="entry name" value="DUF7493"/>
    <property type="match status" value="1"/>
</dbReference>
<evidence type="ECO:0000259" key="2">
    <source>
        <dbReference type="PROSITE" id="PS50146"/>
    </source>
</evidence>
<dbReference type="PROSITE" id="PS50146">
    <property type="entry name" value="DAGK"/>
    <property type="match status" value="1"/>
</dbReference>
<dbReference type="GO" id="GO:0005737">
    <property type="term" value="C:cytoplasm"/>
    <property type="evidence" value="ECO:0007669"/>
    <property type="project" value="TreeGrafter"/>
</dbReference>
<feature type="domain" description="DAGKc" evidence="2">
    <location>
        <begin position="158"/>
        <end position="301"/>
    </location>
</feature>